<dbReference type="GO" id="GO:0003964">
    <property type="term" value="F:RNA-directed DNA polymerase activity"/>
    <property type="evidence" value="ECO:0007669"/>
    <property type="project" value="UniProtKB-KW"/>
</dbReference>
<name>A0A369K6D4_HYPMA</name>
<dbReference type="AlphaFoldDB" id="A0A369K6D4"/>
<gene>
    <name evidence="8" type="ORF">Hypma_006025</name>
</gene>
<protein>
    <recommendedName>
        <fullName evidence="7">Reverse transcriptase RNase H-like domain-containing protein</fullName>
    </recommendedName>
</protein>
<dbReference type="InterPro" id="IPR041373">
    <property type="entry name" value="RT_RNaseH"/>
</dbReference>
<keyword evidence="1" id="KW-0808">Transferase</keyword>
<dbReference type="STRING" id="39966.A0A369K6D4"/>
<keyword evidence="5" id="KW-0378">Hydrolase</keyword>
<dbReference type="InterPro" id="IPR043502">
    <property type="entry name" value="DNA/RNA_pol_sf"/>
</dbReference>
<proteinExistence type="predicted"/>
<dbReference type="Pfam" id="PF17917">
    <property type="entry name" value="RT_RNaseH"/>
    <property type="match status" value="1"/>
</dbReference>
<dbReference type="GO" id="GO:0016787">
    <property type="term" value="F:hydrolase activity"/>
    <property type="evidence" value="ECO:0007669"/>
    <property type="project" value="UniProtKB-KW"/>
</dbReference>
<keyword evidence="4" id="KW-0255">Endonuclease</keyword>
<evidence type="ECO:0000256" key="6">
    <source>
        <dbReference type="ARBA" id="ARBA00022918"/>
    </source>
</evidence>
<dbReference type="OrthoDB" id="3037028at2759"/>
<dbReference type="SUPFAM" id="SSF56672">
    <property type="entry name" value="DNA/RNA polymerases"/>
    <property type="match status" value="1"/>
</dbReference>
<dbReference type="GO" id="GO:0004519">
    <property type="term" value="F:endonuclease activity"/>
    <property type="evidence" value="ECO:0007669"/>
    <property type="project" value="UniProtKB-KW"/>
</dbReference>
<sequence length="147" mass="16813">MNRLKDLVIHSPAIRAINYASDQEVILTIDSSWMAVRFILQQLGPDNKRYPSRFGSITWNEREQRYSQAKIELYGLFRALRAVRLYIVGVRNFVVEVDTKCIKGMINNPDIQPNATINRWIAGILLFTFTLRHIPGKDHGPADGLSS</sequence>
<evidence type="ECO:0000259" key="7">
    <source>
        <dbReference type="Pfam" id="PF17917"/>
    </source>
</evidence>
<keyword evidence="2" id="KW-0548">Nucleotidyltransferase</keyword>
<accession>A0A369K6D4</accession>
<feature type="domain" description="Reverse transcriptase RNase H-like" evidence="7">
    <location>
        <begin position="22"/>
        <end position="122"/>
    </location>
</feature>
<dbReference type="InParanoid" id="A0A369K6D4"/>
<comment type="caution">
    <text evidence="8">The sequence shown here is derived from an EMBL/GenBank/DDBJ whole genome shotgun (WGS) entry which is preliminary data.</text>
</comment>
<organism evidence="8 9">
    <name type="scientific">Hypsizygus marmoreus</name>
    <name type="common">White beech mushroom</name>
    <name type="synonym">Agaricus marmoreus</name>
    <dbReference type="NCBI Taxonomy" id="39966"/>
    <lineage>
        <taxon>Eukaryota</taxon>
        <taxon>Fungi</taxon>
        <taxon>Dikarya</taxon>
        <taxon>Basidiomycota</taxon>
        <taxon>Agaricomycotina</taxon>
        <taxon>Agaricomycetes</taxon>
        <taxon>Agaricomycetidae</taxon>
        <taxon>Agaricales</taxon>
        <taxon>Tricholomatineae</taxon>
        <taxon>Lyophyllaceae</taxon>
        <taxon>Hypsizygus</taxon>
    </lineage>
</organism>
<evidence type="ECO:0000313" key="9">
    <source>
        <dbReference type="Proteomes" id="UP000076154"/>
    </source>
</evidence>
<evidence type="ECO:0000256" key="4">
    <source>
        <dbReference type="ARBA" id="ARBA00022759"/>
    </source>
</evidence>
<dbReference type="EMBL" id="LUEZ02000032">
    <property type="protein sequence ID" value="RDB26456.1"/>
    <property type="molecule type" value="Genomic_DNA"/>
</dbReference>
<evidence type="ECO:0000256" key="3">
    <source>
        <dbReference type="ARBA" id="ARBA00022722"/>
    </source>
</evidence>
<reference evidence="8" key="1">
    <citation type="submission" date="2018-04" db="EMBL/GenBank/DDBJ databases">
        <title>Whole genome sequencing of Hypsizygus marmoreus.</title>
        <authorList>
            <person name="Choi I.-G."/>
            <person name="Min B."/>
            <person name="Kim J.-G."/>
            <person name="Kim S."/>
            <person name="Oh Y.-L."/>
            <person name="Kong W.-S."/>
            <person name="Park H."/>
            <person name="Jeong J."/>
            <person name="Song E.-S."/>
        </authorList>
    </citation>
    <scope>NUCLEOTIDE SEQUENCE [LARGE SCALE GENOMIC DNA]</scope>
    <source>
        <strain evidence="8">51987-8</strain>
    </source>
</reference>
<keyword evidence="3" id="KW-0540">Nuclease</keyword>
<dbReference type="Proteomes" id="UP000076154">
    <property type="component" value="Unassembled WGS sequence"/>
</dbReference>
<keyword evidence="6" id="KW-0695">RNA-directed DNA polymerase</keyword>
<evidence type="ECO:0000256" key="5">
    <source>
        <dbReference type="ARBA" id="ARBA00022801"/>
    </source>
</evidence>
<evidence type="ECO:0000256" key="2">
    <source>
        <dbReference type="ARBA" id="ARBA00022695"/>
    </source>
</evidence>
<evidence type="ECO:0000313" key="8">
    <source>
        <dbReference type="EMBL" id="RDB26456.1"/>
    </source>
</evidence>
<keyword evidence="9" id="KW-1185">Reference proteome</keyword>
<evidence type="ECO:0000256" key="1">
    <source>
        <dbReference type="ARBA" id="ARBA00022679"/>
    </source>
</evidence>